<evidence type="ECO:0000313" key="1">
    <source>
        <dbReference type="EMBL" id="GBN90037.1"/>
    </source>
</evidence>
<dbReference type="AlphaFoldDB" id="A0A4Y2SPB8"/>
<protein>
    <submittedName>
        <fullName evidence="1">Uncharacterized protein</fullName>
    </submittedName>
</protein>
<dbReference type="Proteomes" id="UP000499080">
    <property type="component" value="Unassembled WGS sequence"/>
</dbReference>
<comment type="caution">
    <text evidence="1">The sequence shown here is derived from an EMBL/GenBank/DDBJ whole genome shotgun (WGS) entry which is preliminary data.</text>
</comment>
<accession>A0A4Y2SPB8</accession>
<gene>
    <name evidence="1" type="ORF">AVEN_252244_1</name>
</gene>
<dbReference type="EMBL" id="BGPR01023116">
    <property type="protein sequence ID" value="GBN90037.1"/>
    <property type="molecule type" value="Genomic_DNA"/>
</dbReference>
<keyword evidence="2" id="KW-1185">Reference proteome</keyword>
<evidence type="ECO:0000313" key="2">
    <source>
        <dbReference type="Proteomes" id="UP000499080"/>
    </source>
</evidence>
<organism evidence="1 2">
    <name type="scientific">Araneus ventricosus</name>
    <name type="common">Orbweaver spider</name>
    <name type="synonym">Epeira ventricosa</name>
    <dbReference type="NCBI Taxonomy" id="182803"/>
    <lineage>
        <taxon>Eukaryota</taxon>
        <taxon>Metazoa</taxon>
        <taxon>Ecdysozoa</taxon>
        <taxon>Arthropoda</taxon>
        <taxon>Chelicerata</taxon>
        <taxon>Arachnida</taxon>
        <taxon>Araneae</taxon>
        <taxon>Araneomorphae</taxon>
        <taxon>Entelegynae</taxon>
        <taxon>Araneoidea</taxon>
        <taxon>Araneidae</taxon>
        <taxon>Araneus</taxon>
    </lineage>
</organism>
<reference evidence="1 2" key="1">
    <citation type="journal article" date="2019" name="Sci. Rep.">
        <title>Orb-weaving spider Araneus ventricosus genome elucidates the spidroin gene catalogue.</title>
        <authorList>
            <person name="Kono N."/>
            <person name="Nakamura H."/>
            <person name="Ohtoshi R."/>
            <person name="Moran D.A.P."/>
            <person name="Shinohara A."/>
            <person name="Yoshida Y."/>
            <person name="Fujiwara M."/>
            <person name="Mori M."/>
            <person name="Tomita M."/>
            <person name="Arakawa K."/>
        </authorList>
    </citation>
    <scope>NUCLEOTIDE SEQUENCE [LARGE SCALE GENOMIC DNA]</scope>
</reference>
<proteinExistence type="predicted"/>
<name>A0A4Y2SPB8_ARAVE</name>
<sequence length="70" mass="7546">MGNGPFRTDLKRKIMGIRSHTARNFLGTYELPPSPPQTLPGERGAFMLVATMRGAGDPDNVLSGISDRCA</sequence>